<organism evidence="4 5">
    <name type="scientific">Handelsmanbacteria sp. (strain RIFCSPLOWO2_12_FULL_64_10)</name>
    <dbReference type="NCBI Taxonomy" id="1817868"/>
    <lineage>
        <taxon>Bacteria</taxon>
        <taxon>Candidatus Handelsmaniibacteriota</taxon>
    </lineage>
</organism>
<dbReference type="PANTHER" id="PTHR33175:SF3">
    <property type="entry name" value="DNA-BINDING PROTEIN HU-BETA"/>
    <property type="match status" value="1"/>
</dbReference>
<accession>A0A1F6D2D5</accession>
<dbReference type="InterPro" id="IPR010992">
    <property type="entry name" value="IHF-like_DNA-bd_dom_sf"/>
</dbReference>
<dbReference type="InterPro" id="IPR000119">
    <property type="entry name" value="Hist_DNA-bd"/>
</dbReference>
<sequence length="91" mass="9731">MANRGDVVQAIAEAVRLSRKDADSAFESLVDYLTQALKKGEKVTISGFGVFSVGHRTARTGRNPRTGASVTIPASKVPRFKAAKTLKDAIQ</sequence>
<evidence type="ECO:0000256" key="3">
    <source>
        <dbReference type="RuleBase" id="RU003939"/>
    </source>
</evidence>
<dbReference type="PROSITE" id="PS00045">
    <property type="entry name" value="HISTONE_LIKE"/>
    <property type="match status" value="1"/>
</dbReference>
<dbReference type="CDD" id="cd13831">
    <property type="entry name" value="HU"/>
    <property type="match status" value="1"/>
</dbReference>
<keyword evidence="2 4" id="KW-0238">DNA-binding</keyword>
<proteinExistence type="inferred from homology"/>
<dbReference type="AlphaFoldDB" id="A0A1F6D2D5"/>
<dbReference type="SMART" id="SM00411">
    <property type="entry name" value="BHL"/>
    <property type="match status" value="1"/>
</dbReference>
<dbReference type="SUPFAM" id="SSF47729">
    <property type="entry name" value="IHF-like DNA-binding proteins"/>
    <property type="match status" value="1"/>
</dbReference>
<dbReference type="InterPro" id="IPR020816">
    <property type="entry name" value="Histone-like_DNA-bd_CS"/>
</dbReference>
<dbReference type="Gene3D" id="4.10.520.10">
    <property type="entry name" value="IHF-like DNA-binding proteins"/>
    <property type="match status" value="1"/>
</dbReference>
<comment type="caution">
    <text evidence="4">The sequence shown here is derived from an EMBL/GenBank/DDBJ whole genome shotgun (WGS) entry which is preliminary data.</text>
</comment>
<protein>
    <submittedName>
        <fullName evidence="4">DNA-binding protein</fullName>
    </submittedName>
</protein>
<gene>
    <name evidence="4" type="ORF">A3F84_01545</name>
</gene>
<dbReference type="GO" id="GO:0030527">
    <property type="term" value="F:structural constituent of chromatin"/>
    <property type="evidence" value="ECO:0007669"/>
    <property type="project" value="InterPro"/>
</dbReference>
<name>A0A1F6D2D5_HANXR</name>
<dbReference type="GO" id="GO:0003677">
    <property type="term" value="F:DNA binding"/>
    <property type="evidence" value="ECO:0007669"/>
    <property type="project" value="UniProtKB-KW"/>
</dbReference>
<dbReference type="PANTHER" id="PTHR33175">
    <property type="entry name" value="DNA-BINDING PROTEIN HU"/>
    <property type="match status" value="1"/>
</dbReference>
<evidence type="ECO:0000313" key="5">
    <source>
        <dbReference type="Proteomes" id="UP000178606"/>
    </source>
</evidence>
<dbReference type="Pfam" id="PF00216">
    <property type="entry name" value="Bac_DNA_binding"/>
    <property type="match status" value="1"/>
</dbReference>
<reference evidence="4 5" key="1">
    <citation type="journal article" date="2016" name="Nat. Commun.">
        <title>Thousands of microbial genomes shed light on interconnected biogeochemical processes in an aquifer system.</title>
        <authorList>
            <person name="Anantharaman K."/>
            <person name="Brown C.T."/>
            <person name="Hug L.A."/>
            <person name="Sharon I."/>
            <person name="Castelle C.J."/>
            <person name="Probst A.J."/>
            <person name="Thomas B.C."/>
            <person name="Singh A."/>
            <person name="Wilkins M.J."/>
            <person name="Karaoz U."/>
            <person name="Brodie E.L."/>
            <person name="Williams K.H."/>
            <person name="Hubbard S.S."/>
            <person name="Banfield J.F."/>
        </authorList>
    </citation>
    <scope>NUCLEOTIDE SEQUENCE [LARGE SCALE GENOMIC DNA]</scope>
    <source>
        <strain evidence="5">RIFCSPLOWO2_12_FULL_64_10</strain>
    </source>
</reference>
<dbReference type="GO" id="GO:0030261">
    <property type="term" value="P:chromosome condensation"/>
    <property type="evidence" value="ECO:0007669"/>
    <property type="project" value="UniProtKB-KW"/>
</dbReference>
<evidence type="ECO:0000313" key="4">
    <source>
        <dbReference type="EMBL" id="OGG55471.1"/>
    </source>
</evidence>
<keyword evidence="1" id="KW-0226">DNA condensation</keyword>
<dbReference type="PRINTS" id="PR01727">
    <property type="entry name" value="DNABINDINGHU"/>
</dbReference>
<evidence type="ECO:0000256" key="2">
    <source>
        <dbReference type="ARBA" id="ARBA00023125"/>
    </source>
</evidence>
<dbReference type="Proteomes" id="UP000178606">
    <property type="component" value="Unassembled WGS sequence"/>
</dbReference>
<evidence type="ECO:0000256" key="1">
    <source>
        <dbReference type="ARBA" id="ARBA00023067"/>
    </source>
</evidence>
<comment type="similarity">
    <text evidence="3">Belongs to the bacterial histone-like protein family.</text>
</comment>
<dbReference type="EMBL" id="MFKF01000076">
    <property type="protein sequence ID" value="OGG55471.1"/>
    <property type="molecule type" value="Genomic_DNA"/>
</dbReference>